<dbReference type="GO" id="GO:0005506">
    <property type="term" value="F:iron ion binding"/>
    <property type="evidence" value="ECO:0007669"/>
    <property type="project" value="InterPro"/>
</dbReference>
<dbReference type="InterPro" id="IPR001128">
    <property type="entry name" value="Cyt_P450"/>
</dbReference>
<evidence type="ECO:0000313" key="9">
    <source>
        <dbReference type="EMBL" id="KAF5335162.1"/>
    </source>
</evidence>
<keyword evidence="8" id="KW-0812">Transmembrane</keyword>
<keyword evidence="7" id="KW-0503">Monooxygenase</keyword>
<evidence type="ECO:0008006" key="11">
    <source>
        <dbReference type="Google" id="ProtNLM"/>
    </source>
</evidence>
<evidence type="ECO:0000256" key="3">
    <source>
        <dbReference type="ARBA" id="ARBA00022617"/>
    </source>
</evidence>
<keyword evidence="3" id="KW-0349">Heme</keyword>
<evidence type="ECO:0000256" key="1">
    <source>
        <dbReference type="ARBA" id="ARBA00001971"/>
    </source>
</evidence>
<accession>A0A8H5C4P7</accession>
<dbReference type="EMBL" id="JAACJK010000064">
    <property type="protein sequence ID" value="KAF5335162.1"/>
    <property type="molecule type" value="Genomic_DNA"/>
</dbReference>
<comment type="caution">
    <text evidence="9">The sequence shown here is derived from an EMBL/GenBank/DDBJ whole genome shotgun (WGS) entry which is preliminary data.</text>
</comment>
<dbReference type="InterPro" id="IPR050364">
    <property type="entry name" value="Cytochrome_P450_fung"/>
</dbReference>
<keyword evidence="8" id="KW-0472">Membrane</keyword>
<keyword evidence="4" id="KW-0479">Metal-binding</keyword>
<dbReference type="OrthoDB" id="1055148at2759"/>
<dbReference type="InterPro" id="IPR036396">
    <property type="entry name" value="Cyt_P450_sf"/>
</dbReference>
<sequence>MLAVEGAYSRAALLACGVVSLLIFRALYRWSSGTNRSGLPYPPGPKGYPVINNLFDIPMNKEWEVYRELSKKYGDIMFFKVFNTPIMILSSQKVALDLFEKRSAIYSGRPHSVMMHELLSMDNFFSLLNYGSWWRRHRRAFHQNFYPNAIPQYRHIITK</sequence>
<dbReference type="GO" id="GO:0016705">
    <property type="term" value="F:oxidoreductase activity, acting on paired donors, with incorporation or reduction of molecular oxygen"/>
    <property type="evidence" value="ECO:0007669"/>
    <property type="project" value="InterPro"/>
</dbReference>
<dbReference type="PANTHER" id="PTHR46300">
    <property type="entry name" value="P450, PUTATIVE (EUROFUNG)-RELATED-RELATED"/>
    <property type="match status" value="1"/>
</dbReference>
<name>A0A8H5C4P7_9AGAR</name>
<keyword evidence="6" id="KW-0408">Iron</keyword>
<evidence type="ECO:0000256" key="5">
    <source>
        <dbReference type="ARBA" id="ARBA00023002"/>
    </source>
</evidence>
<keyword evidence="5" id="KW-0560">Oxidoreductase</keyword>
<dbReference type="Gene3D" id="1.10.630.10">
    <property type="entry name" value="Cytochrome P450"/>
    <property type="match status" value="1"/>
</dbReference>
<keyword evidence="8" id="KW-1133">Transmembrane helix</keyword>
<proteinExistence type="inferred from homology"/>
<evidence type="ECO:0000256" key="2">
    <source>
        <dbReference type="ARBA" id="ARBA00010617"/>
    </source>
</evidence>
<evidence type="ECO:0000256" key="4">
    <source>
        <dbReference type="ARBA" id="ARBA00022723"/>
    </source>
</evidence>
<evidence type="ECO:0000256" key="6">
    <source>
        <dbReference type="ARBA" id="ARBA00023004"/>
    </source>
</evidence>
<feature type="transmembrane region" description="Helical" evidence="8">
    <location>
        <begin position="6"/>
        <end position="28"/>
    </location>
</feature>
<evidence type="ECO:0000256" key="7">
    <source>
        <dbReference type="ARBA" id="ARBA00023033"/>
    </source>
</evidence>
<comment type="cofactor">
    <cofactor evidence="1">
        <name>heme</name>
        <dbReference type="ChEBI" id="CHEBI:30413"/>
    </cofactor>
</comment>
<dbReference type="Proteomes" id="UP000541558">
    <property type="component" value="Unassembled WGS sequence"/>
</dbReference>
<keyword evidence="10" id="KW-1185">Reference proteome</keyword>
<evidence type="ECO:0000313" key="10">
    <source>
        <dbReference type="Proteomes" id="UP000541558"/>
    </source>
</evidence>
<reference evidence="9 10" key="1">
    <citation type="journal article" date="2020" name="ISME J.">
        <title>Uncovering the hidden diversity of litter-decomposition mechanisms in mushroom-forming fungi.</title>
        <authorList>
            <person name="Floudas D."/>
            <person name="Bentzer J."/>
            <person name="Ahren D."/>
            <person name="Johansson T."/>
            <person name="Persson P."/>
            <person name="Tunlid A."/>
        </authorList>
    </citation>
    <scope>NUCLEOTIDE SEQUENCE [LARGE SCALE GENOMIC DNA]</scope>
    <source>
        <strain evidence="9 10">CBS 175.51</strain>
    </source>
</reference>
<dbReference type="SUPFAM" id="SSF48264">
    <property type="entry name" value="Cytochrome P450"/>
    <property type="match status" value="1"/>
</dbReference>
<gene>
    <name evidence="9" type="ORF">D9611_010866</name>
</gene>
<dbReference type="GO" id="GO:0004497">
    <property type="term" value="F:monooxygenase activity"/>
    <property type="evidence" value="ECO:0007669"/>
    <property type="project" value="UniProtKB-KW"/>
</dbReference>
<protein>
    <recommendedName>
        <fullName evidence="11">Cytochrome P450</fullName>
    </recommendedName>
</protein>
<organism evidence="9 10">
    <name type="scientific">Ephemerocybe angulata</name>
    <dbReference type="NCBI Taxonomy" id="980116"/>
    <lineage>
        <taxon>Eukaryota</taxon>
        <taxon>Fungi</taxon>
        <taxon>Dikarya</taxon>
        <taxon>Basidiomycota</taxon>
        <taxon>Agaricomycotina</taxon>
        <taxon>Agaricomycetes</taxon>
        <taxon>Agaricomycetidae</taxon>
        <taxon>Agaricales</taxon>
        <taxon>Agaricineae</taxon>
        <taxon>Psathyrellaceae</taxon>
        <taxon>Ephemerocybe</taxon>
    </lineage>
</organism>
<comment type="similarity">
    <text evidence="2">Belongs to the cytochrome P450 family.</text>
</comment>
<dbReference type="AlphaFoldDB" id="A0A8H5C4P7"/>
<dbReference type="Pfam" id="PF00067">
    <property type="entry name" value="p450"/>
    <property type="match status" value="1"/>
</dbReference>
<evidence type="ECO:0000256" key="8">
    <source>
        <dbReference type="SAM" id="Phobius"/>
    </source>
</evidence>
<dbReference type="GO" id="GO:0020037">
    <property type="term" value="F:heme binding"/>
    <property type="evidence" value="ECO:0007669"/>
    <property type="project" value="InterPro"/>
</dbReference>